<protein>
    <recommendedName>
        <fullName evidence="3">Probable chemoreceptor glutamine deamidase CheD</fullName>
        <ecNumber evidence="3">3.5.1.44</ecNumber>
    </recommendedName>
</protein>
<dbReference type="InterPro" id="IPR005659">
    <property type="entry name" value="Chemorcpt_Glu_NH3ase_CheD"/>
</dbReference>
<dbReference type="Pfam" id="PF03975">
    <property type="entry name" value="CheD"/>
    <property type="match status" value="1"/>
</dbReference>
<keyword evidence="2 3" id="KW-0378">Hydrolase</keyword>
<keyword evidence="1 3" id="KW-0145">Chemotaxis</keyword>
<dbReference type="SUPFAM" id="SSF64438">
    <property type="entry name" value="CNF1/YfiH-like putative cysteine hydrolases"/>
    <property type="match status" value="1"/>
</dbReference>
<dbReference type="PANTHER" id="PTHR35147">
    <property type="entry name" value="CHEMORECEPTOR GLUTAMINE DEAMIDASE CHED-RELATED"/>
    <property type="match status" value="1"/>
</dbReference>
<dbReference type="AlphaFoldDB" id="A0A0E3W3A1"/>
<keyword evidence="5" id="KW-1185">Reference proteome</keyword>
<dbReference type="GO" id="GO:0050568">
    <property type="term" value="F:protein-glutamine glutaminase activity"/>
    <property type="evidence" value="ECO:0007669"/>
    <property type="project" value="UniProtKB-UniRule"/>
</dbReference>
<gene>
    <name evidence="3" type="primary">cheD</name>
    <name evidence="4" type="ORF">1598</name>
</gene>
<dbReference type="STRING" id="690567.1598"/>
<evidence type="ECO:0000256" key="3">
    <source>
        <dbReference type="HAMAP-Rule" id="MF_01440"/>
    </source>
</evidence>
<evidence type="ECO:0000256" key="2">
    <source>
        <dbReference type="ARBA" id="ARBA00022801"/>
    </source>
</evidence>
<comment type="catalytic activity">
    <reaction evidence="3">
        <text>L-glutaminyl-[protein] + H2O = L-glutamyl-[protein] + NH4(+)</text>
        <dbReference type="Rhea" id="RHEA:16441"/>
        <dbReference type="Rhea" id="RHEA-COMP:10207"/>
        <dbReference type="Rhea" id="RHEA-COMP:10208"/>
        <dbReference type="ChEBI" id="CHEBI:15377"/>
        <dbReference type="ChEBI" id="CHEBI:28938"/>
        <dbReference type="ChEBI" id="CHEBI:29973"/>
        <dbReference type="ChEBI" id="CHEBI:30011"/>
        <dbReference type="EC" id="3.5.1.44"/>
    </reaction>
</comment>
<dbReference type="InterPro" id="IPR011324">
    <property type="entry name" value="Cytotoxic_necrot_fac-like_cat"/>
</dbReference>
<dbReference type="Proteomes" id="UP000045545">
    <property type="component" value="Unassembled WGS sequence"/>
</dbReference>
<reference evidence="4 5" key="1">
    <citation type="submission" date="2015-03" db="EMBL/GenBank/DDBJ databases">
        <authorList>
            <person name="Murphy D."/>
        </authorList>
    </citation>
    <scope>NUCLEOTIDE SEQUENCE [LARGE SCALE GENOMIC DNA]</scope>
    <source>
        <strain evidence="4 5">OL-4</strain>
    </source>
</reference>
<name>A0A0E3W3A1_9FIRM</name>
<evidence type="ECO:0000313" key="5">
    <source>
        <dbReference type="Proteomes" id="UP000045545"/>
    </source>
</evidence>
<evidence type="ECO:0000313" key="4">
    <source>
        <dbReference type="EMBL" id="CFX66353.1"/>
    </source>
</evidence>
<comment type="similarity">
    <text evidence="3">Belongs to the CheD family.</text>
</comment>
<dbReference type="HAMAP" id="MF_01440">
    <property type="entry name" value="CheD"/>
    <property type="match status" value="1"/>
</dbReference>
<dbReference type="OrthoDB" id="9807202at2"/>
<dbReference type="GO" id="GO:0006935">
    <property type="term" value="P:chemotaxis"/>
    <property type="evidence" value="ECO:0007669"/>
    <property type="project" value="UniProtKB-UniRule"/>
</dbReference>
<dbReference type="RefSeq" id="WP_046497427.1">
    <property type="nucleotide sequence ID" value="NZ_CGIH01000027.1"/>
</dbReference>
<dbReference type="EMBL" id="CGIH01000027">
    <property type="protein sequence ID" value="CFX66353.1"/>
    <property type="molecule type" value="Genomic_DNA"/>
</dbReference>
<dbReference type="EC" id="3.5.1.44" evidence="3"/>
<evidence type="ECO:0000256" key="1">
    <source>
        <dbReference type="ARBA" id="ARBA00022500"/>
    </source>
</evidence>
<keyword evidence="4" id="KW-0675">Receptor</keyword>
<dbReference type="CDD" id="cd16352">
    <property type="entry name" value="CheD"/>
    <property type="match status" value="1"/>
</dbReference>
<dbReference type="Gene3D" id="3.30.1330.200">
    <property type="match status" value="1"/>
</dbReference>
<comment type="function">
    <text evidence="3">Probably deamidates glutamine residues to glutamate on methyl-accepting chemotaxis receptors (MCPs), playing an important role in chemotaxis.</text>
</comment>
<proteinExistence type="inferred from homology"/>
<sequence length="161" mass="17220">MSKIIQVGMADLKVARPPDKLVTAGLGSCIGICILDKSTQIASLTHIMLPSSLQAKNTDNKAKFADTGIAMVIDEMRKTGANLNGMVAKIAGGAQMFKFSGENDILKIGERNAVAVMENLEKHKIRLLAKDVGGNYGRTITFDPQTGQLLVRTIGHGEQVI</sequence>
<accession>A0A0E3W3A1</accession>
<organism evidence="4 5">
    <name type="scientific">Syntrophomonas zehnderi OL-4</name>
    <dbReference type="NCBI Taxonomy" id="690567"/>
    <lineage>
        <taxon>Bacteria</taxon>
        <taxon>Bacillati</taxon>
        <taxon>Bacillota</taxon>
        <taxon>Clostridia</taxon>
        <taxon>Eubacteriales</taxon>
        <taxon>Syntrophomonadaceae</taxon>
        <taxon>Syntrophomonas</taxon>
    </lineage>
</organism>
<dbReference type="InterPro" id="IPR038592">
    <property type="entry name" value="CheD-like_sf"/>
</dbReference>
<dbReference type="PANTHER" id="PTHR35147:SF1">
    <property type="entry name" value="CHEMORECEPTOR GLUTAMINE DEAMIDASE CHED-RELATED"/>
    <property type="match status" value="1"/>
</dbReference>